<evidence type="ECO:0000256" key="1">
    <source>
        <dbReference type="SAM" id="Phobius"/>
    </source>
</evidence>
<sequence length="75" mass="8702">MLISVLWDIPNLPRDCTNDFQYYTKAFKYVNVDSTSCDDMELPVLLNDIYQNFILLALLYTAAVLHYVSASLNYK</sequence>
<evidence type="ECO:0000313" key="3">
    <source>
        <dbReference type="Proteomes" id="UP001372338"/>
    </source>
</evidence>
<protein>
    <submittedName>
        <fullName evidence="2">Uncharacterized protein</fullName>
    </submittedName>
</protein>
<reference evidence="2 3" key="1">
    <citation type="submission" date="2024-01" db="EMBL/GenBank/DDBJ databases">
        <title>The genomes of 5 underutilized Papilionoideae crops provide insights into root nodulation and disease resistanc.</title>
        <authorList>
            <person name="Yuan L."/>
        </authorList>
    </citation>
    <scope>NUCLEOTIDE SEQUENCE [LARGE SCALE GENOMIC DNA]</scope>
    <source>
        <strain evidence="2">ZHUSHIDOU_FW_LH</strain>
        <tissue evidence="2">Leaf</tissue>
    </source>
</reference>
<name>A0AAN9EDL3_CROPI</name>
<proteinExistence type="predicted"/>
<dbReference type="Proteomes" id="UP001372338">
    <property type="component" value="Unassembled WGS sequence"/>
</dbReference>
<organism evidence="2 3">
    <name type="scientific">Crotalaria pallida</name>
    <name type="common">Smooth rattlebox</name>
    <name type="synonym">Crotalaria striata</name>
    <dbReference type="NCBI Taxonomy" id="3830"/>
    <lineage>
        <taxon>Eukaryota</taxon>
        <taxon>Viridiplantae</taxon>
        <taxon>Streptophyta</taxon>
        <taxon>Embryophyta</taxon>
        <taxon>Tracheophyta</taxon>
        <taxon>Spermatophyta</taxon>
        <taxon>Magnoliopsida</taxon>
        <taxon>eudicotyledons</taxon>
        <taxon>Gunneridae</taxon>
        <taxon>Pentapetalae</taxon>
        <taxon>rosids</taxon>
        <taxon>fabids</taxon>
        <taxon>Fabales</taxon>
        <taxon>Fabaceae</taxon>
        <taxon>Papilionoideae</taxon>
        <taxon>50 kb inversion clade</taxon>
        <taxon>genistoids sensu lato</taxon>
        <taxon>core genistoids</taxon>
        <taxon>Crotalarieae</taxon>
        <taxon>Crotalaria</taxon>
    </lineage>
</organism>
<keyword evidence="1" id="KW-0472">Membrane</keyword>
<dbReference type="EMBL" id="JAYWIO010000007">
    <property type="protein sequence ID" value="KAK7250738.1"/>
    <property type="molecule type" value="Genomic_DNA"/>
</dbReference>
<evidence type="ECO:0000313" key="2">
    <source>
        <dbReference type="EMBL" id="KAK7250738.1"/>
    </source>
</evidence>
<comment type="caution">
    <text evidence="2">The sequence shown here is derived from an EMBL/GenBank/DDBJ whole genome shotgun (WGS) entry which is preliminary data.</text>
</comment>
<accession>A0AAN9EDL3</accession>
<dbReference type="AlphaFoldDB" id="A0AAN9EDL3"/>
<gene>
    <name evidence="2" type="ORF">RIF29_33370</name>
</gene>
<keyword evidence="3" id="KW-1185">Reference proteome</keyword>
<keyword evidence="1" id="KW-1133">Transmembrane helix</keyword>
<feature type="transmembrane region" description="Helical" evidence="1">
    <location>
        <begin position="49"/>
        <end position="68"/>
    </location>
</feature>
<keyword evidence="1" id="KW-0812">Transmembrane</keyword>